<feature type="domain" description="GFO/IDH/MocA-like oxidoreductase" evidence="4">
    <location>
        <begin position="134"/>
        <end position="253"/>
    </location>
</feature>
<dbReference type="Pfam" id="PF22725">
    <property type="entry name" value="GFO_IDH_MocA_C3"/>
    <property type="match status" value="1"/>
</dbReference>
<proteinExistence type="inferred from homology"/>
<evidence type="ECO:0000256" key="1">
    <source>
        <dbReference type="ARBA" id="ARBA00010928"/>
    </source>
</evidence>
<keyword evidence="2" id="KW-0560">Oxidoreductase</keyword>
<sequence>MGKIRTNLVYGNPRYEICAVCDVDLDAAKQMAELYSTIAFQDFKDVIQYYELETNLANNNDSNTANANLDAVIISVSTRFHGDYIRQAAKYKLAVFVEKPVAESPQEIEELYTMCESQGVPLCCGFQRRFDKSYVAAAEAVQQGEIGQAISAHIFFGDSPGPPLEFLITGGNIFFDLSVHDVDFIRWALNDNIASVYAKGTSSSDELRQHNVQDNATMMMTTTKGSIVTLTMSRRAAYGYDQRCEIFGDQGKVFVGNEFDTTTITSNRTGDHWSRLKNSYDSRFREAFVNELNAFVDTVLEQKPWPVAKEDVIIVQQVASAAKESLETDRVVQL</sequence>
<dbReference type="Pfam" id="PF01408">
    <property type="entry name" value="GFO_IDH_MocA"/>
    <property type="match status" value="1"/>
</dbReference>
<organism evidence="5 6">
    <name type="scientific">Nitzschia inconspicua</name>
    <dbReference type="NCBI Taxonomy" id="303405"/>
    <lineage>
        <taxon>Eukaryota</taxon>
        <taxon>Sar</taxon>
        <taxon>Stramenopiles</taxon>
        <taxon>Ochrophyta</taxon>
        <taxon>Bacillariophyta</taxon>
        <taxon>Bacillariophyceae</taxon>
        <taxon>Bacillariophycidae</taxon>
        <taxon>Bacillariales</taxon>
        <taxon>Bacillariaceae</taxon>
        <taxon>Nitzschia</taxon>
    </lineage>
</organism>
<dbReference type="EMBL" id="JAGRRH010000015">
    <property type="protein sequence ID" value="KAG7357381.1"/>
    <property type="molecule type" value="Genomic_DNA"/>
</dbReference>
<dbReference type="GO" id="GO:0005737">
    <property type="term" value="C:cytoplasm"/>
    <property type="evidence" value="ECO:0007669"/>
    <property type="project" value="TreeGrafter"/>
</dbReference>
<dbReference type="OrthoDB" id="64915at2759"/>
<dbReference type="PANTHER" id="PTHR42840">
    <property type="entry name" value="NAD(P)-BINDING ROSSMANN-FOLD SUPERFAMILY PROTEIN-RELATED"/>
    <property type="match status" value="1"/>
</dbReference>
<dbReference type="GO" id="GO:0006740">
    <property type="term" value="P:NADPH regeneration"/>
    <property type="evidence" value="ECO:0007669"/>
    <property type="project" value="TreeGrafter"/>
</dbReference>
<keyword evidence="6" id="KW-1185">Reference proteome</keyword>
<name>A0A9K3L9Q3_9STRA</name>
<comment type="caution">
    <text evidence="5">The sequence shown here is derived from an EMBL/GenBank/DDBJ whole genome shotgun (WGS) entry which is preliminary data.</text>
</comment>
<protein>
    <submittedName>
        <fullName evidence="5">Myo-inositol 2-dehydrogenase</fullName>
    </submittedName>
</protein>
<gene>
    <name evidence="5" type="ORF">IV203_002069</name>
</gene>
<dbReference type="GO" id="GO:0016491">
    <property type="term" value="F:oxidoreductase activity"/>
    <property type="evidence" value="ECO:0007669"/>
    <property type="project" value="UniProtKB-KW"/>
</dbReference>
<reference evidence="5" key="2">
    <citation type="submission" date="2021-04" db="EMBL/GenBank/DDBJ databases">
        <authorList>
            <person name="Podell S."/>
        </authorList>
    </citation>
    <scope>NUCLEOTIDE SEQUENCE</scope>
    <source>
        <strain evidence="5">Hildebrandi</strain>
    </source>
</reference>
<evidence type="ECO:0000313" key="5">
    <source>
        <dbReference type="EMBL" id="KAG7357381.1"/>
    </source>
</evidence>
<comment type="similarity">
    <text evidence="1">Belongs to the Gfo/Idh/MocA family.</text>
</comment>
<reference evidence="5" key="1">
    <citation type="journal article" date="2021" name="Sci. Rep.">
        <title>Diploid genomic architecture of Nitzschia inconspicua, an elite biomass production diatom.</title>
        <authorList>
            <person name="Oliver A."/>
            <person name="Podell S."/>
            <person name="Pinowska A."/>
            <person name="Traller J.C."/>
            <person name="Smith S.R."/>
            <person name="McClure R."/>
            <person name="Beliaev A."/>
            <person name="Bohutskyi P."/>
            <person name="Hill E.A."/>
            <person name="Rabines A."/>
            <person name="Zheng H."/>
            <person name="Allen L.Z."/>
            <person name="Kuo A."/>
            <person name="Grigoriev I.V."/>
            <person name="Allen A.E."/>
            <person name="Hazlebeck D."/>
            <person name="Allen E.E."/>
        </authorList>
    </citation>
    <scope>NUCLEOTIDE SEQUENCE</scope>
    <source>
        <strain evidence="5">Hildebrandi</strain>
    </source>
</reference>
<dbReference type="Proteomes" id="UP000693970">
    <property type="component" value="Unassembled WGS sequence"/>
</dbReference>
<evidence type="ECO:0000313" key="6">
    <source>
        <dbReference type="Proteomes" id="UP000693970"/>
    </source>
</evidence>
<dbReference type="AlphaFoldDB" id="A0A9K3L9Q3"/>
<evidence type="ECO:0000256" key="2">
    <source>
        <dbReference type="ARBA" id="ARBA00023002"/>
    </source>
</evidence>
<evidence type="ECO:0000259" key="4">
    <source>
        <dbReference type="Pfam" id="PF22725"/>
    </source>
</evidence>
<evidence type="ECO:0000259" key="3">
    <source>
        <dbReference type="Pfam" id="PF01408"/>
    </source>
</evidence>
<dbReference type="GO" id="GO:0000166">
    <property type="term" value="F:nucleotide binding"/>
    <property type="evidence" value="ECO:0007669"/>
    <property type="project" value="InterPro"/>
</dbReference>
<accession>A0A9K3L9Q3</accession>
<feature type="domain" description="Gfo/Idh/MocA-like oxidoreductase N-terminal" evidence="3">
    <location>
        <begin position="10"/>
        <end position="125"/>
    </location>
</feature>
<dbReference type="InterPro" id="IPR055170">
    <property type="entry name" value="GFO_IDH_MocA-like_dom"/>
</dbReference>
<dbReference type="PANTHER" id="PTHR42840:SF3">
    <property type="entry name" value="BINDING ROSSMANN FOLD OXIDOREDUCTASE, PUTATIVE (AFU_ORTHOLOGUE AFUA_2G10240)-RELATED"/>
    <property type="match status" value="1"/>
</dbReference>
<dbReference type="InterPro" id="IPR000683">
    <property type="entry name" value="Gfo/Idh/MocA-like_OxRdtase_N"/>
</dbReference>